<dbReference type="EMBL" id="UOFE01000031">
    <property type="protein sequence ID" value="VAW53058.1"/>
    <property type="molecule type" value="Genomic_DNA"/>
</dbReference>
<evidence type="ECO:0000313" key="2">
    <source>
        <dbReference type="EMBL" id="VAW53058.1"/>
    </source>
</evidence>
<gene>
    <name evidence="2" type="ORF">MNBD_GAMMA05-1957</name>
</gene>
<accession>A0A3B0WAU8</accession>
<dbReference type="Gene3D" id="3.40.50.410">
    <property type="entry name" value="von Willebrand factor, type A domain"/>
    <property type="match status" value="1"/>
</dbReference>
<protein>
    <submittedName>
        <fullName evidence="2">Type IV fimbrial biogenesis protein PilY1</fullName>
    </submittedName>
</protein>
<dbReference type="SUPFAM" id="SSF50998">
    <property type="entry name" value="Quinoprotein alcohol dehydrogenase-like"/>
    <property type="match status" value="1"/>
</dbReference>
<sequence>MIMFTLPKKLKYILISSLYGMMVSLPAVAEDIEIYKTSGATSITTQPNIMFVLDTSGSMNTQVDERADYVPSTTYAGTNGCYQEDQVYVIRSGYDFLSTNSSGVTNAEIICDIFNFGDGDFNYYTRRFNDSAMTCGSASSLDPVGYFTGVIAQYRSGTWSDLDADDINAFVECEADSGVHGEATGNAAVYATQSGASGWTASSSSEINWSGTGISYTMYDGNYLNYIITEPTTGSASRIDIMKDVMTNLVNSITDVNIGLMRFSSNGEGGMVITPVADIGSLTATGTGTQRDDFEIALNAMTADGVTPLSESFYEAVMYMKGGAVDYGNSSSPVKSVPSSQSGGSYISPITNECQKNFVVLLTDGDPYFDSVNNARLGNIESGLTCAGNCLDEIAKSIGSNDQIPEATMTGDQVISTYTIGFANDNPLLQATADESLAATGDGERFYADNATSLASSLNKIVVSVYETDTSFSSPAVSVNAFNRATHLDDLYFTLFQPSIGPHWVGNLKKYKLEFKVDTDDVDGDSDVTERLPFIADATSTPAAPVDAINAGTGFFDEAAQSYWSDDVDGEKINEGGAANEFENNGSRNVYTFTGNYTETNGVFVPDVGDLTDSDNEVDEANVGITENPDMLDILGATEKIAGIDRRETLLDWAAGLDVFDLHGATGTTDDLRLEMGDPLHSQPALVQYGGDEDNPDLVAYVATNDGYLHAIDVDDGKELFSFIPQELLANLNVLMDNTSGDKTYGLDGNVVAWINDDNGDGEITGTADFVYLYITMRRGGNNIYSLDVTDRDKPELRWVIKGGSGDYSEMGQTWSTVNVEKVKDGTADKVVLIFGG</sequence>
<dbReference type="PROSITE" id="PS50234">
    <property type="entry name" value="VWFA"/>
    <property type="match status" value="1"/>
</dbReference>
<dbReference type="SUPFAM" id="SSF53300">
    <property type="entry name" value="vWA-like"/>
    <property type="match status" value="1"/>
</dbReference>
<reference evidence="2" key="1">
    <citation type="submission" date="2018-06" db="EMBL/GenBank/DDBJ databases">
        <authorList>
            <person name="Zhirakovskaya E."/>
        </authorList>
    </citation>
    <scope>NUCLEOTIDE SEQUENCE</scope>
</reference>
<dbReference type="InterPro" id="IPR036465">
    <property type="entry name" value="vWFA_dom_sf"/>
</dbReference>
<name>A0A3B0WAU8_9ZZZZ</name>
<feature type="domain" description="VWFA" evidence="1">
    <location>
        <begin position="223"/>
        <end position="461"/>
    </location>
</feature>
<organism evidence="2">
    <name type="scientific">hydrothermal vent metagenome</name>
    <dbReference type="NCBI Taxonomy" id="652676"/>
    <lineage>
        <taxon>unclassified sequences</taxon>
        <taxon>metagenomes</taxon>
        <taxon>ecological metagenomes</taxon>
    </lineage>
</organism>
<proteinExistence type="predicted"/>
<evidence type="ECO:0000259" key="1">
    <source>
        <dbReference type="PROSITE" id="PS50234"/>
    </source>
</evidence>
<dbReference type="InterPro" id="IPR011047">
    <property type="entry name" value="Quinoprotein_ADH-like_sf"/>
</dbReference>
<dbReference type="InterPro" id="IPR002035">
    <property type="entry name" value="VWF_A"/>
</dbReference>
<dbReference type="AlphaFoldDB" id="A0A3B0WAU8"/>
<feature type="non-terminal residue" evidence="2">
    <location>
        <position position="837"/>
    </location>
</feature>